<evidence type="ECO:0000313" key="8">
    <source>
        <dbReference type="Proteomes" id="UP000247612"/>
    </source>
</evidence>
<gene>
    <name evidence="7" type="ORF">DES51_108119</name>
</gene>
<evidence type="ECO:0000256" key="4">
    <source>
        <dbReference type="ARBA" id="ARBA00023014"/>
    </source>
</evidence>
<dbReference type="PANTHER" id="PTHR11615">
    <property type="entry name" value="NITRATE, FORMATE, IRON DEHYDROGENASE"/>
    <property type="match status" value="1"/>
</dbReference>
<organism evidence="7 8">
    <name type="scientific">Dielma fastidiosa</name>
    <dbReference type="NCBI Taxonomy" id="1034346"/>
    <lineage>
        <taxon>Bacteria</taxon>
        <taxon>Bacillati</taxon>
        <taxon>Bacillota</taxon>
        <taxon>Erysipelotrichia</taxon>
        <taxon>Erysipelotrichales</taxon>
        <taxon>Erysipelotrichaceae</taxon>
        <taxon>Dielma</taxon>
    </lineage>
</organism>
<dbReference type="InterPro" id="IPR048574">
    <property type="entry name" value="RUBY_RBDX"/>
</dbReference>
<dbReference type="InterPro" id="IPR017896">
    <property type="entry name" value="4Fe4S_Fe-S-bd"/>
</dbReference>
<dbReference type="GO" id="GO:0051536">
    <property type="term" value="F:iron-sulfur cluster binding"/>
    <property type="evidence" value="ECO:0007669"/>
    <property type="project" value="UniProtKB-KW"/>
</dbReference>
<dbReference type="GO" id="GO:0008901">
    <property type="term" value="F:ferredoxin hydrogenase activity"/>
    <property type="evidence" value="ECO:0007669"/>
    <property type="project" value="InterPro"/>
</dbReference>
<dbReference type="Gene3D" id="4.10.260.20">
    <property type="entry name" value="Iron hydrogenase, small subunit"/>
    <property type="match status" value="1"/>
</dbReference>
<dbReference type="EMBL" id="QJKH01000008">
    <property type="protein sequence ID" value="PXX78192.1"/>
    <property type="molecule type" value="Genomic_DNA"/>
</dbReference>
<dbReference type="InterPro" id="IPR017900">
    <property type="entry name" value="4Fe4S_Fe_S_CS"/>
</dbReference>
<dbReference type="AlphaFoldDB" id="A0A318KNW3"/>
<dbReference type="GO" id="GO:0005506">
    <property type="term" value="F:iron ion binding"/>
    <property type="evidence" value="ECO:0007669"/>
    <property type="project" value="InterPro"/>
</dbReference>
<dbReference type="SUPFAM" id="SSF53920">
    <property type="entry name" value="Fe-only hydrogenase"/>
    <property type="match status" value="1"/>
</dbReference>
<dbReference type="SUPFAM" id="SSF57802">
    <property type="entry name" value="Rubredoxin-like"/>
    <property type="match status" value="2"/>
</dbReference>
<dbReference type="Gene3D" id="3.40.950.10">
    <property type="entry name" value="Fe-only Hydrogenase (Larger Subunit), Chain L, domain 3"/>
    <property type="match status" value="1"/>
</dbReference>
<evidence type="ECO:0000256" key="3">
    <source>
        <dbReference type="ARBA" id="ARBA00023004"/>
    </source>
</evidence>
<dbReference type="InterPro" id="IPR004108">
    <property type="entry name" value="Fe_hydrogenase_lsu_C"/>
</dbReference>
<dbReference type="Proteomes" id="UP000247612">
    <property type="component" value="Unassembled WGS sequence"/>
</dbReference>
<dbReference type="RefSeq" id="WP_022936782.1">
    <property type="nucleotide sequence ID" value="NZ_CABKRQ010000001.1"/>
</dbReference>
<keyword evidence="2" id="KW-0479">Metal-binding</keyword>
<evidence type="ECO:0000256" key="2">
    <source>
        <dbReference type="ARBA" id="ARBA00022723"/>
    </source>
</evidence>
<name>A0A318KNW3_9FIRM</name>
<dbReference type="InterPro" id="IPR024934">
    <property type="entry name" value="Rubredoxin-like_dom"/>
</dbReference>
<feature type="domain" description="4Fe-4S ferredoxin-type" evidence="6">
    <location>
        <begin position="50"/>
        <end position="79"/>
    </location>
</feature>
<dbReference type="Pfam" id="PF02906">
    <property type="entry name" value="Fe_hyd_lg_C"/>
    <property type="match status" value="1"/>
</dbReference>
<dbReference type="PROSITE" id="PS51379">
    <property type="entry name" value="4FE4S_FER_2"/>
    <property type="match status" value="2"/>
</dbReference>
<feature type="domain" description="Rubredoxin-like" evidence="5">
    <location>
        <begin position="477"/>
        <end position="513"/>
    </location>
</feature>
<dbReference type="Pfam" id="PF02256">
    <property type="entry name" value="Fe_hyd_SSU"/>
    <property type="match status" value="1"/>
</dbReference>
<dbReference type="Gene3D" id="2.20.28.10">
    <property type="match status" value="2"/>
</dbReference>
<dbReference type="Pfam" id="PF13237">
    <property type="entry name" value="Fer4_10"/>
    <property type="match status" value="1"/>
</dbReference>
<feature type="domain" description="Rubredoxin-like" evidence="5">
    <location>
        <begin position="528"/>
        <end position="564"/>
    </location>
</feature>
<evidence type="ECO:0000259" key="6">
    <source>
        <dbReference type="PROSITE" id="PS51379"/>
    </source>
</evidence>
<keyword evidence="3" id="KW-0408">Iron</keyword>
<keyword evidence="4" id="KW-0411">Iron-sulfur</keyword>
<reference evidence="7 8" key="1">
    <citation type="submission" date="2018-05" db="EMBL/GenBank/DDBJ databases">
        <title>Genomic Encyclopedia of Type Strains, Phase IV (KMG-IV): sequencing the most valuable type-strain genomes for metagenomic binning, comparative biology and taxonomic classification.</title>
        <authorList>
            <person name="Goeker M."/>
        </authorList>
    </citation>
    <scope>NUCLEOTIDE SEQUENCE [LARGE SCALE GENOMIC DNA]</scope>
    <source>
        <strain evidence="7 8">JC118</strain>
    </source>
</reference>
<dbReference type="OrthoDB" id="9805142at2"/>
<dbReference type="InterPro" id="IPR003149">
    <property type="entry name" value="Fe_hydrogenase_ssu"/>
</dbReference>
<dbReference type="InterPro" id="IPR036991">
    <property type="entry name" value="Fe_hydrogenase_ssu_sf"/>
</dbReference>
<dbReference type="InterPro" id="IPR013352">
    <property type="entry name" value="Fe_hydrogenase_subset"/>
</dbReference>
<dbReference type="InterPro" id="IPR050340">
    <property type="entry name" value="Cytosolic_Fe-S_CAF"/>
</dbReference>
<feature type="domain" description="4Fe-4S ferredoxin-type" evidence="6">
    <location>
        <begin position="19"/>
        <end position="48"/>
    </location>
</feature>
<proteinExistence type="predicted"/>
<sequence>MISKHEFSAIRIPIEKDNPAIVRNEELCIKCGQCRKVCEEEIAVGRMYDLAATNDTAVCIHCGQCANVCPVNSISEVDDTYKIKQAMQDPSMRIVVSTSPSVRVALGEEFGMPAGTFVEGLMVAALRSLGFHYVLDTNFSADLTIMEEAAELVKRISTHGTLPQFTSCCPAWVKFVETFYPEMRNHLSSAKSPIGMQGPTIKTYFAQKQKLAADRIFNVALTPCTAKKFEIGRPEMNAAAAELDDVNLRDMDAVITTRELARWLKAEGIDLNALKPSEYDSFMGPASGAGIIFGNTGGVMEAAIRTAYWMLTDENPKADLVKLTPVRGMDGIREAELEINGIPVRAAVVHGTENARQLMEKIKAKAVNYDFVEVMTCRGGCIGGGGQPKSAVPMNDEIRQARIDSLYQKDADSTIRFSHENPQIQAVYKEFYSKPLSEKAERFLHTEYADRSAILNGVHPKVTDILPKAEPASKPATRRFKCMICGYVAEMDELPEDYKCPICFQGREMFEEIKPPKPEAEPASKLATRRFKCMICGYVAEMDELPEDYKCPICFQGREMFEEIV</sequence>
<protein>
    <submittedName>
        <fullName evidence="7">Ferredoxin hydrogenase</fullName>
    </submittedName>
</protein>
<dbReference type="Gene3D" id="3.40.50.1780">
    <property type="match status" value="1"/>
</dbReference>
<dbReference type="Gene3D" id="3.30.70.20">
    <property type="match status" value="1"/>
</dbReference>
<dbReference type="InterPro" id="IPR009016">
    <property type="entry name" value="Fe_hydrogenase"/>
</dbReference>
<evidence type="ECO:0000313" key="7">
    <source>
        <dbReference type="EMBL" id="PXX78192.1"/>
    </source>
</evidence>
<dbReference type="SMART" id="SM00902">
    <property type="entry name" value="Fe_hyd_SSU"/>
    <property type="match status" value="1"/>
</dbReference>
<dbReference type="PROSITE" id="PS50903">
    <property type="entry name" value="RUBREDOXIN_LIKE"/>
    <property type="match status" value="2"/>
</dbReference>
<dbReference type="STRING" id="1034346.GCA_000313565_00478"/>
<accession>A0A318KNW3</accession>
<evidence type="ECO:0000256" key="1">
    <source>
        <dbReference type="ARBA" id="ARBA00001965"/>
    </source>
</evidence>
<dbReference type="NCBIfam" id="TIGR02512">
    <property type="entry name" value="FeFe_hydrog_A"/>
    <property type="match status" value="1"/>
</dbReference>
<evidence type="ECO:0000259" key="5">
    <source>
        <dbReference type="PROSITE" id="PS50903"/>
    </source>
</evidence>
<dbReference type="Pfam" id="PF21349">
    <property type="entry name" value="RUBY_RBDX"/>
    <property type="match status" value="2"/>
</dbReference>
<comment type="cofactor">
    <cofactor evidence="1">
        <name>Fe(3+)</name>
        <dbReference type="ChEBI" id="CHEBI:29034"/>
    </cofactor>
</comment>
<comment type="caution">
    <text evidence="7">The sequence shown here is derived from an EMBL/GenBank/DDBJ whole genome shotgun (WGS) entry which is preliminary data.</text>
</comment>
<dbReference type="PROSITE" id="PS00198">
    <property type="entry name" value="4FE4S_FER_1"/>
    <property type="match status" value="2"/>
</dbReference>
<dbReference type="SUPFAM" id="SSF54862">
    <property type="entry name" value="4Fe-4S ferredoxins"/>
    <property type="match status" value="1"/>
</dbReference>
<keyword evidence="8" id="KW-1185">Reference proteome</keyword>